<organism evidence="2 3">
    <name type="scientific">Hydrogenophaga electricum</name>
    <dbReference type="NCBI Taxonomy" id="1230953"/>
    <lineage>
        <taxon>Bacteria</taxon>
        <taxon>Pseudomonadati</taxon>
        <taxon>Pseudomonadota</taxon>
        <taxon>Betaproteobacteria</taxon>
        <taxon>Burkholderiales</taxon>
        <taxon>Comamonadaceae</taxon>
        <taxon>Hydrogenophaga</taxon>
    </lineage>
</organism>
<proteinExistence type="predicted"/>
<keyword evidence="3" id="KW-1185">Reference proteome</keyword>
<dbReference type="EMBL" id="BSPB01000009">
    <property type="protein sequence ID" value="GLS14208.1"/>
    <property type="molecule type" value="Genomic_DNA"/>
</dbReference>
<reference evidence="3" key="1">
    <citation type="journal article" date="2019" name="Int. J. Syst. Evol. Microbiol.">
        <title>The Global Catalogue of Microorganisms (GCM) 10K type strain sequencing project: providing services to taxonomists for standard genome sequencing and annotation.</title>
        <authorList>
            <consortium name="The Broad Institute Genomics Platform"/>
            <consortium name="The Broad Institute Genome Sequencing Center for Infectious Disease"/>
            <person name="Wu L."/>
            <person name="Ma J."/>
        </authorList>
    </citation>
    <scope>NUCLEOTIDE SEQUENCE [LARGE SCALE GENOMIC DNA]</scope>
    <source>
        <strain evidence="3">NBRC 109341</strain>
    </source>
</reference>
<dbReference type="InterPro" id="IPR001279">
    <property type="entry name" value="Metallo-B-lactamas"/>
</dbReference>
<dbReference type="InterPro" id="IPR050855">
    <property type="entry name" value="NDM-1-like"/>
</dbReference>
<dbReference type="PANTHER" id="PTHR42951">
    <property type="entry name" value="METALLO-BETA-LACTAMASE DOMAIN-CONTAINING"/>
    <property type="match status" value="1"/>
</dbReference>
<feature type="domain" description="Metallo-beta-lactamase" evidence="1">
    <location>
        <begin position="20"/>
        <end position="205"/>
    </location>
</feature>
<dbReference type="CDD" id="cd06262">
    <property type="entry name" value="metallo-hydrolase-like_MBL-fold"/>
    <property type="match status" value="1"/>
</dbReference>
<dbReference type="RefSeq" id="WP_284307384.1">
    <property type="nucleotide sequence ID" value="NZ_BSPB01000009.1"/>
</dbReference>
<evidence type="ECO:0000259" key="1">
    <source>
        <dbReference type="SMART" id="SM00849"/>
    </source>
</evidence>
<dbReference type="SUPFAM" id="SSF56281">
    <property type="entry name" value="Metallo-hydrolase/oxidoreductase"/>
    <property type="match status" value="1"/>
</dbReference>
<name>A0ABQ6C1H0_9BURK</name>
<comment type="caution">
    <text evidence="2">The sequence shown here is derived from an EMBL/GenBank/DDBJ whole genome shotgun (WGS) entry which is preliminary data.</text>
</comment>
<gene>
    <name evidence="2" type="ORF">GCM10007935_16390</name>
</gene>
<sequence length="310" mass="33893">MLNDRLASAGVTFLERGWLSANNVIIRGDGRNAVVDTGYASHAEQTAALVRQALGAEPLHAIINTHLHSDHCGGNAALQDAYPLVETHIPPGQADAVRNWDPHALSYTPTGQVCPRFKIQGLLSPGESVQLGSHAWEVHAAKGHDPHAVVLFEPKSGILISGDALWENGFGVVFPELEGIEAFHEVGETLDVIEQLAPSIIIPGHGQVFDDLALALKRARSRLEQFLRAPEKHHRYAIKVLIKYRLLEWQQIPFDELLTWAEATPYLQNSMPGGLENSGSDKRSAWLQEILDELETSGALTLGDGMVTNR</sequence>
<evidence type="ECO:0000313" key="3">
    <source>
        <dbReference type="Proteomes" id="UP001156903"/>
    </source>
</evidence>
<dbReference type="Gene3D" id="3.60.15.10">
    <property type="entry name" value="Ribonuclease Z/Hydroxyacylglutathione hydrolase-like"/>
    <property type="match status" value="1"/>
</dbReference>
<dbReference type="InterPro" id="IPR036866">
    <property type="entry name" value="RibonucZ/Hydroxyglut_hydro"/>
</dbReference>
<accession>A0ABQ6C1H0</accession>
<dbReference type="Pfam" id="PF00753">
    <property type="entry name" value="Lactamase_B"/>
    <property type="match status" value="1"/>
</dbReference>
<dbReference type="SMART" id="SM00849">
    <property type="entry name" value="Lactamase_B"/>
    <property type="match status" value="1"/>
</dbReference>
<evidence type="ECO:0000313" key="2">
    <source>
        <dbReference type="EMBL" id="GLS14208.1"/>
    </source>
</evidence>
<protein>
    <recommendedName>
        <fullName evidence="1">Metallo-beta-lactamase domain-containing protein</fullName>
    </recommendedName>
</protein>
<dbReference type="Proteomes" id="UP001156903">
    <property type="component" value="Unassembled WGS sequence"/>
</dbReference>